<comment type="caution">
    <text evidence="3">The sequence shown here is derived from an EMBL/GenBank/DDBJ whole genome shotgun (WGS) entry which is preliminary data.</text>
</comment>
<sequence length="220" mass="24723">MIVKDWTRTLRFLISAVLFGFLMAIVANQAGLLEFIDGISAQMVQNNDSVMKSAIFTGFSAIASPKMDIIWTVILAILLWGFKYKIPAIWALCTLAGGDVIAQLVKEIVKRPRPYGHLAADDGFSFPSGHVFGFFILVTLVWILVVPLMKNRLNRIYIRAIMILLLFLVAVSRVYLSAHFPSDVIGAMLLAYAWVQVAEWLYVWLAPILVKWRFLSNSKG</sequence>
<dbReference type="PANTHER" id="PTHR14969">
    <property type="entry name" value="SPHINGOSINE-1-PHOSPHATE PHOSPHOHYDROLASE"/>
    <property type="match status" value="1"/>
</dbReference>
<feature type="transmembrane region" description="Helical" evidence="1">
    <location>
        <begin position="188"/>
        <end position="210"/>
    </location>
</feature>
<name>A0A4R5NDA2_9LACO</name>
<dbReference type="SUPFAM" id="SSF48317">
    <property type="entry name" value="Acid phosphatase/Vanadium-dependent haloperoxidase"/>
    <property type="match status" value="1"/>
</dbReference>
<protein>
    <recommendedName>
        <fullName evidence="2">Phosphatidic acid phosphatase type 2/haloperoxidase domain-containing protein</fullName>
    </recommendedName>
</protein>
<organism evidence="3 4">
    <name type="scientific">Secundilactobacillus malefermentans</name>
    <dbReference type="NCBI Taxonomy" id="176292"/>
    <lineage>
        <taxon>Bacteria</taxon>
        <taxon>Bacillati</taxon>
        <taxon>Bacillota</taxon>
        <taxon>Bacilli</taxon>
        <taxon>Lactobacillales</taxon>
        <taxon>Lactobacillaceae</taxon>
        <taxon>Secundilactobacillus</taxon>
    </lineage>
</organism>
<evidence type="ECO:0000313" key="3">
    <source>
        <dbReference type="EMBL" id="TDG71351.1"/>
    </source>
</evidence>
<feature type="transmembrane region" description="Helical" evidence="1">
    <location>
        <begin position="12"/>
        <end position="33"/>
    </location>
</feature>
<dbReference type="AlphaFoldDB" id="A0A4R5NDA2"/>
<dbReference type="STRING" id="1122149.FD44_GL000462"/>
<accession>A0A4R5NDA2</accession>
<dbReference type="OrthoDB" id="9789113at2"/>
<reference evidence="3 4" key="1">
    <citation type="journal article" date="2019" name="Appl. Microbiol. Biotechnol.">
        <title>Uncovering carbohydrate metabolism through a genotype-phenotype association study of 56 lactic acid bacteria genomes.</title>
        <authorList>
            <person name="Buron-Moles G."/>
            <person name="Chailyan A."/>
            <person name="Dolejs I."/>
            <person name="Forster J."/>
            <person name="Miks M.H."/>
        </authorList>
    </citation>
    <scope>NUCLEOTIDE SEQUENCE [LARGE SCALE GENOMIC DNA]</scope>
    <source>
        <strain evidence="3 4">ATCC 49373</strain>
    </source>
</reference>
<dbReference type="Gene3D" id="1.20.144.10">
    <property type="entry name" value="Phosphatidic acid phosphatase type 2/haloperoxidase"/>
    <property type="match status" value="2"/>
</dbReference>
<keyword evidence="1" id="KW-0812">Transmembrane</keyword>
<proteinExistence type="predicted"/>
<keyword evidence="1" id="KW-0472">Membrane</keyword>
<dbReference type="Proteomes" id="UP000294854">
    <property type="component" value="Unassembled WGS sequence"/>
</dbReference>
<feature type="transmembrane region" description="Helical" evidence="1">
    <location>
        <begin position="89"/>
        <end position="109"/>
    </location>
</feature>
<dbReference type="PANTHER" id="PTHR14969:SF13">
    <property type="entry name" value="AT30094P"/>
    <property type="match status" value="1"/>
</dbReference>
<keyword evidence="4" id="KW-1185">Reference proteome</keyword>
<feature type="transmembrane region" description="Helical" evidence="1">
    <location>
        <begin position="129"/>
        <end position="149"/>
    </location>
</feature>
<dbReference type="InterPro" id="IPR036938">
    <property type="entry name" value="PAP2/HPO_sf"/>
</dbReference>
<feature type="transmembrane region" description="Helical" evidence="1">
    <location>
        <begin position="156"/>
        <end position="176"/>
    </location>
</feature>
<dbReference type="SMART" id="SM00014">
    <property type="entry name" value="acidPPc"/>
    <property type="match status" value="1"/>
</dbReference>
<keyword evidence="1" id="KW-1133">Transmembrane helix</keyword>
<feature type="domain" description="Phosphatidic acid phosphatase type 2/haloperoxidase" evidence="2">
    <location>
        <begin position="85"/>
        <end position="199"/>
    </location>
</feature>
<feature type="transmembrane region" description="Helical" evidence="1">
    <location>
        <begin position="53"/>
        <end position="82"/>
    </location>
</feature>
<dbReference type="Pfam" id="PF01569">
    <property type="entry name" value="PAP2"/>
    <property type="match status" value="1"/>
</dbReference>
<dbReference type="InterPro" id="IPR000326">
    <property type="entry name" value="PAP2/HPO"/>
</dbReference>
<dbReference type="RefSeq" id="WP_010619569.1">
    <property type="nucleotide sequence ID" value="NZ_CP042371.1"/>
</dbReference>
<dbReference type="EMBL" id="PUFO01000106">
    <property type="protein sequence ID" value="TDG71351.1"/>
    <property type="molecule type" value="Genomic_DNA"/>
</dbReference>
<evidence type="ECO:0000256" key="1">
    <source>
        <dbReference type="SAM" id="Phobius"/>
    </source>
</evidence>
<evidence type="ECO:0000313" key="4">
    <source>
        <dbReference type="Proteomes" id="UP000294854"/>
    </source>
</evidence>
<evidence type="ECO:0000259" key="2">
    <source>
        <dbReference type="SMART" id="SM00014"/>
    </source>
</evidence>
<dbReference type="CDD" id="cd03392">
    <property type="entry name" value="PAP2_like_2"/>
    <property type="match status" value="1"/>
</dbReference>
<gene>
    <name evidence="3" type="ORF">C5L31_001975</name>
</gene>